<protein>
    <recommendedName>
        <fullName evidence="4">Yip1 domain-containing protein</fullName>
    </recommendedName>
</protein>
<keyword evidence="1" id="KW-0812">Transmembrane</keyword>
<gene>
    <name evidence="2" type="ORF">OTK00_000630</name>
</gene>
<dbReference type="RefSeq" id="WP_045170262.1">
    <property type="nucleotide sequence ID" value="NZ_CP113865.1"/>
</dbReference>
<accession>A0ABY7BNM8</accession>
<feature type="transmembrane region" description="Helical" evidence="1">
    <location>
        <begin position="148"/>
        <end position="165"/>
    </location>
</feature>
<evidence type="ECO:0000313" key="3">
    <source>
        <dbReference type="Proteomes" id="UP001164909"/>
    </source>
</evidence>
<dbReference type="Proteomes" id="UP001164909">
    <property type="component" value="Chromosome"/>
</dbReference>
<keyword evidence="3" id="KW-1185">Reference proteome</keyword>
<feature type="transmembrane region" description="Helical" evidence="1">
    <location>
        <begin position="28"/>
        <end position="48"/>
    </location>
</feature>
<name>A0ABY7BNM8_9FIRM</name>
<proteinExistence type="predicted"/>
<keyword evidence="1" id="KW-1133">Transmembrane helix</keyword>
<evidence type="ECO:0000256" key="1">
    <source>
        <dbReference type="SAM" id="Phobius"/>
    </source>
</evidence>
<organism evidence="2 3">
    <name type="scientific">Caldicellulosiruptor morganii</name>
    <dbReference type="NCBI Taxonomy" id="1387555"/>
    <lineage>
        <taxon>Bacteria</taxon>
        <taxon>Bacillati</taxon>
        <taxon>Bacillota</taxon>
        <taxon>Bacillota incertae sedis</taxon>
        <taxon>Caldicellulosiruptorales</taxon>
        <taxon>Caldicellulosiruptoraceae</taxon>
        <taxon>Caldicellulosiruptor</taxon>
    </lineage>
</organism>
<reference evidence="2" key="1">
    <citation type="submission" date="2022-12" db="EMBL/GenBank/DDBJ databases">
        <authorList>
            <person name="Bing R.G."/>
            <person name="Willard D.J."/>
            <person name="Manesh M.J.H."/>
            <person name="Laemthong T."/>
            <person name="Crosby J.R."/>
            <person name="Kelly R.M."/>
        </authorList>
    </citation>
    <scope>NUCLEOTIDE SEQUENCE</scope>
    <source>
        <strain evidence="2">DSM 8990</strain>
    </source>
</reference>
<keyword evidence="1" id="KW-0472">Membrane</keyword>
<feature type="transmembrane region" description="Helical" evidence="1">
    <location>
        <begin position="177"/>
        <end position="194"/>
    </location>
</feature>
<evidence type="ECO:0008006" key="4">
    <source>
        <dbReference type="Google" id="ProtNLM"/>
    </source>
</evidence>
<feature type="transmembrane region" description="Helical" evidence="1">
    <location>
        <begin position="92"/>
        <end position="110"/>
    </location>
</feature>
<evidence type="ECO:0000313" key="2">
    <source>
        <dbReference type="EMBL" id="WAM34429.1"/>
    </source>
</evidence>
<feature type="transmembrane region" description="Helical" evidence="1">
    <location>
        <begin position="122"/>
        <end position="142"/>
    </location>
</feature>
<sequence>MNKKENMYRNAIFNPLNFIRDVSLINNFPAGIAIYLIYLVLFSLYVYVQIKGRNEMLPQESGLIFFADRIINYDIENLRLAKLVINLFSAEILRLFVMSVILFIVSSILTGRRTKLSQITTILTVSYLIPCYVFLIGVVLSFLPLSFVIFKAAELAFLISLYEAFSKGFGISRPKAFVSLFVIVVAQALLYVYVPSVFLTPFFI</sequence>
<dbReference type="EMBL" id="CP113865">
    <property type="protein sequence ID" value="WAM34429.1"/>
    <property type="molecule type" value="Genomic_DNA"/>
</dbReference>